<reference evidence="3" key="1">
    <citation type="submission" date="2022-12" db="EMBL/GenBank/DDBJ databases">
        <title>Paraconexibacter alkalitolerans sp. nov. and Baekduia alba sp. nov., isolated from soil and emended description of the genera Paraconexibacter (Chun et al., 2020) and Baekduia (An et al., 2020).</title>
        <authorList>
            <person name="Vieira S."/>
            <person name="Huber K.J."/>
            <person name="Geppert A."/>
            <person name="Wolf J."/>
            <person name="Neumann-Schaal M."/>
            <person name="Muesken M."/>
            <person name="Overmann J."/>
        </authorList>
    </citation>
    <scope>NUCLEOTIDE SEQUENCE</scope>
    <source>
        <strain evidence="3">AEG42_29</strain>
    </source>
</reference>
<evidence type="ECO:0000259" key="2">
    <source>
        <dbReference type="Pfam" id="PF00296"/>
    </source>
</evidence>
<dbReference type="InterPro" id="IPR011251">
    <property type="entry name" value="Luciferase-like_dom"/>
</dbReference>
<dbReference type="KEGG" id="parq:DSM112329_01875"/>
<gene>
    <name evidence="3" type="ORF">DSM112329_01875</name>
</gene>
<dbReference type="CDD" id="cd01097">
    <property type="entry name" value="Tetrahydromethanopterin_reductase"/>
    <property type="match status" value="1"/>
</dbReference>
<name>A0AAU7AUK9_9ACTN</name>
<keyword evidence="1 3" id="KW-0560">Oxidoreductase</keyword>
<dbReference type="PANTHER" id="PTHR43244:SF1">
    <property type="entry name" value="5,10-METHYLENETETRAHYDROMETHANOPTERIN REDUCTASE"/>
    <property type="match status" value="1"/>
</dbReference>
<dbReference type="AlphaFoldDB" id="A0AAU7AUK9"/>
<sequence length="346" mass="36952">MELSLHLAYWVVGPGPTELVPLAKEAEARGFSRLWVGEAYGSDVAVSLGYLAAHTETIGLGTAIAQIPGRTPAGTAMMAATLDTLSGGRLKLGLGPSGPQVAEGWHGQTFNPQLKRTREYVDVVRQALRREPLTYDGETLQLPGGGQRAIKLMIAPLQDEVPIYLPSIGPNATRMVGEIADGWLPIFFSPEHVPVIRESLDEGIAAAGRTAADVKVAPTVYGRIEDDADAARDATREVTALYVGGMGSRAKNFYNAQMVRYGFGDAARKVQDLYLDGHKDEAAAALPIELLDTVGLCGTVDSVAGRLAAYRDAGVDELLVSIVADGLDDRLEQLRRFAAAWEQAGR</sequence>
<proteinExistence type="predicted"/>
<dbReference type="SUPFAM" id="SSF51679">
    <property type="entry name" value="Bacterial luciferase-like"/>
    <property type="match status" value="1"/>
</dbReference>
<dbReference type="RefSeq" id="WP_354701556.1">
    <property type="nucleotide sequence ID" value="NZ_CP114014.1"/>
</dbReference>
<dbReference type="NCBIfam" id="TIGR03559">
    <property type="entry name" value="F420_Rv3520c"/>
    <property type="match status" value="1"/>
</dbReference>
<accession>A0AAU7AUK9</accession>
<dbReference type="InterPro" id="IPR050564">
    <property type="entry name" value="F420-G6PD/mer"/>
</dbReference>
<evidence type="ECO:0000313" key="3">
    <source>
        <dbReference type="EMBL" id="XAY05034.1"/>
    </source>
</evidence>
<dbReference type="InterPro" id="IPR019951">
    <property type="entry name" value="F420_OxRdatse_Rv3520c_pred"/>
</dbReference>
<organism evidence="3">
    <name type="scientific">Paraconexibacter sp. AEG42_29</name>
    <dbReference type="NCBI Taxonomy" id="2997339"/>
    <lineage>
        <taxon>Bacteria</taxon>
        <taxon>Bacillati</taxon>
        <taxon>Actinomycetota</taxon>
        <taxon>Thermoleophilia</taxon>
        <taxon>Solirubrobacterales</taxon>
        <taxon>Paraconexibacteraceae</taxon>
        <taxon>Paraconexibacter</taxon>
    </lineage>
</organism>
<dbReference type="EMBL" id="CP114014">
    <property type="protein sequence ID" value="XAY05034.1"/>
    <property type="molecule type" value="Genomic_DNA"/>
</dbReference>
<dbReference type="EC" id="1.-.-.-" evidence="3"/>
<dbReference type="Gene3D" id="3.20.20.30">
    <property type="entry name" value="Luciferase-like domain"/>
    <property type="match status" value="1"/>
</dbReference>
<feature type="domain" description="Luciferase-like" evidence="2">
    <location>
        <begin position="15"/>
        <end position="317"/>
    </location>
</feature>
<dbReference type="Pfam" id="PF00296">
    <property type="entry name" value="Bac_luciferase"/>
    <property type="match status" value="1"/>
</dbReference>
<dbReference type="InterPro" id="IPR036661">
    <property type="entry name" value="Luciferase-like_sf"/>
</dbReference>
<protein>
    <submittedName>
        <fullName evidence="3">Coenzyme F420-dependent oxidoreductase</fullName>
        <ecNumber evidence="3">1.-.-.-</ecNumber>
    </submittedName>
</protein>
<dbReference type="PANTHER" id="PTHR43244">
    <property type="match status" value="1"/>
</dbReference>
<evidence type="ECO:0000256" key="1">
    <source>
        <dbReference type="ARBA" id="ARBA00023002"/>
    </source>
</evidence>
<dbReference type="GO" id="GO:0016705">
    <property type="term" value="F:oxidoreductase activity, acting on paired donors, with incorporation or reduction of molecular oxygen"/>
    <property type="evidence" value="ECO:0007669"/>
    <property type="project" value="InterPro"/>
</dbReference>